<feature type="transmembrane region" description="Helical" evidence="2">
    <location>
        <begin position="19"/>
        <end position="37"/>
    </location>
</feature>
<accession>A0ABR2WGM3</accession>
<feature type="transmembrane region" description="Helical" evidence="2">
    <location>
        <begin position="110"/>
        <end position="128"/>
    </location>
</feature>
<keyword evidence="2" id="KW-1133">Transmembrane helix</keyword>
<dbReference type="InterPro" id="IPR036259">
    <property type="entry name" value="MFS_trans_sf"/>
</dbReference>
<evidence type="ECO:0000256" key="2">
    <source>
        <dbReference type="SAM" id="Phobius"/>
    </source>
</evidence>
<dbReference type="Pfam" id="PF07690">
    <property type="entry name" value="MFS_1"/>
    <property type="match status" value="1"/>
</dbReference>
<name>A0ABR2WGM3_9FUNG</name>
<keyword evidence="2" id="KW-0812">Transmembrane</keyword>
<dbReference type="InterPro" id="IPR011701">
    <property type="entry name" value="MFS"/>
</dbReference>
<evidence type="ECO:0000256" key="1">
    <source>
        <dbReference type="ARBA" id="ARBA00004141"/>
    </source>
</evidence>
<dbReference type="SUPFAM" id="SSF103473">
    <property type="entry name" value="MFS general substrate transporter"/>
    <property type="match status" value="1"/>
</dbReference>
<proteinExistence type="predicted"/>
<dbReference type="Gene3D" id="1.20.1250.20">
    <property type="entry name" value="MFS general substrate transporter like domains"/>
    <property type="match status" value="1"/>
</dbReference>
<dbReference type="Proteomes" id="UP001479436">
    <property type="component" value="Unassembled WGS sequence"/>
</dbReference>
<dbReference type="EMBL" id="JASJQH010001898">
    <property type="protein sequence ID" value="KAK9760680.1"/>
    <property type="molecule type" value="Genomic_DNA"/>
</dbReference>
<keyword evidence="4" id="KW-1185">Reference proteome</keyword>
<evidence type="ECO:0000313" key="3">
    <source>
        <dbReference type="EMBL" id="KAK9760680.1"/>
    </source>
</evidence>
<comment type="caution">
    <text evidence="3">The sequence shown here is derived from an EMBL/GenBank/DDBJ whole genome shotgun (WGS) entry which is preliminary data.</text>
</comment>
<gene>
    <name evidence="3" type="ORF">K7432_015045</name>
</gene>
<protein>
    <submittedName>
        <fullName evidence="3">Uncharacterized protein</fullName>
    </submittedName>
</protein>
<organism evidence="3 4">
    <name type="scientific">Basidiobolus ranarum</name>
    <dbReference type="NCBI Taxonomy" id="34480"/>
    <lineage>
        <taxon>Eukaryota</taxon>
        <taxon>Fungi</taxon>
        <taxon>Fungi incertae sedis</taxon>
        <taxon>Zoopagomycota</taxon>
        <taxon>Entomophthoromycotina</taxon>
        <taxon>Basidiobolomycetes</taxon>
        <taxon>Basidiobolales</taxon>
        <taxon>Basidiobolaceae</taxon>
        <taxon>Basidiobolus</taxon>
    </lineage>
</organism>
<comment type="subcellular location">
    <subcellularLocation>
        <location evidence="1">Membrane</location>
        <topology evidence="1">Multi-pass membrane protein</topology>
    </subcellularLocation>
</comment>
<evidence type="ECO:0000313" key="4">
    <source>
        <dbReference type="Proteomes" id="UP001479436"/>
    </source>
</evidence>
<feature type="transmembrane region" description="Helical" evidence="2">
    <location>
        <begin position="74"/>
        <end position="98"/>
    </location>
</feature>
<sequence length="162" mass="18014">MVGTVLVGFLCTRYRPKHILACIYGLRAVILAIFIFIPLSLATVFSFSAIFGVIWLSTVPATTKFVGDVYGHRYLGTMSSVTFVGHQIGAFCGAYIGGLEYDAHKNYTRMWYATLAMAIVATFANLFANDTSLRGHHPQQIPSHEDSSMTQNIHKEIIEEKF</sequence>
<keyword evidence="2" id="KW-0472">Membrane</keyword>
<reference evidence="3 4" key="1">
    <citation type="submission" date="2023-04" db="EMBL/GenBank/DDBJ databases">
        <title>Genome of Basidiobolus ranarum AG-B5.</title>
        <authorList>
            <person name="Stajich J.E."/>
            <person name="Carter-House D."/>
            <person name="Gryganskyi A."/>
        </authorList>
    </citation>
    <scope>NUCLEOTIDE SEQUENCE [LARGE SCALE GENOMIC DNA]</scope>
    <source>
        <strain evidence="3 4">AG-B5</strain>
    </source>
</reference>